<evidence type="ECO:0000313" key="1">
    <source>
        <dbReference type="EMBL" id="MBB5190207.1"/>
    </source>
</evidence>
<dbReference type="AlphaFoldDB" id="A0A840RBB3"/>
<keyword evidence="2" id="KW-1185">Reference proteome</keyword>
<gene>
    <name evidence="1" type="ORF">HNQ50_000929</name>
</gene>
<protein>
    <recommendedName>
        <fullName evidence="3">Glutaredoxin-like protein DUF836</fullName>
    </recommendedName>
</protein>
<evidence type="ECO:0000313" key="2">
    <source>
        <dbReference type="Proteomes" id="UP000543030"/>
    </source>
</evidence>
<proteinExistence type="predicted"/>
<organism evidence="1 2">
    <name type="scientific">Silvimonas terrae</name>
    <dbReference type="NCBI Taxonomy" id="300266"/>
    <lineage>
        <taxon>Bacteria</taxon>
        <taxon>Pseudomonadati</taxon>
        <taxon>Pseudomonadota</taxon>
        <taxon>Betaproteobacteria</taxon>
        <taxon>Neisseriales</taxon>
        <taxon>Chitinibacteraceae</taxon>
        <taxon>Silvimonas</taxon>
    </lineage>
</organism>
<comment type="caution">
    <text evidence="1">The sequence shown here is derived from an EMBL/GenBank/DDBJ whole genome shotgun (WGS) entry which is preliminary data.</text>
</comment>
<accession>A0A840RBB3</accession>
<sequence>MTMPMQLRLYGREYCSLCLNMREQLDALSRQRGFHVTWIDIDDNDDLEDRYGELVPVLADSLDAEICHYHLDLEALDAWLVKAH</sequence>
<dbReference type="Gene3D" id="3.40.30.10">
    <property type="entry name" value="Glutaredoxin"/>
    <property type="match status" value="1"/>
</dbReference>
<reference evidence="1 2" key="1">
    <citation type="submission" date="2020-08" db="EMBL/GenBank/DDBJ databases">
        <title>Genomic Encyclopedia of Type Strains, Phase IV (KMG-IV): sequencing the most valuable type-strain genomes for metagenomic binning, comparative biology and taxonomic classification.</title>
        <authorList>
            <person name="Goeker M."/>
        </authorList>
    </citation>
    <scope>NUCLEOTIDE SEQUENCE [LARGE SCALE GENOMIC DNA]</scope>
    <source>
        <strain evidence="1 2">DSM 18233</strain>
    </source>
</reference>
<evidence type="ECO:0008006" key="3">
    <source>
        <dbReference type="Google" id="ProtNLM"/>
    </source>
</evidence>
<dbReference type="EMBL" id="JACHHN010000002">
    <property type="protein sequence ID" value="MBB5190207.1"/>
    <property type="molecule type" value="Genomic_DNA"/>
</dbReference>
<dbReference type="Pfam" id="PF05768">
    <property type="entry name" value="Glrx-like"/>
    <property type="match status" value="1"/>
</dbReference>
<dbReference type="Proteomes" id="UP000543030">
    <property type="component" value="Unassembled WGS sequence"/>
</dbReference>
<name>A0A840RBB3_9NEIS</name>
<dbReference type="InterPro" id="IPR008554">
    <property type="entry name" value="Glutaredoxin-like"/>
</dbReference>
<dbReference type="InterPro" id="IPR036249">
    <property type="entry name" value="Thioredoxin-like_sf"/>
</dbReference>
<dbReference type="SUPFAM" id="SSF52833">
    <property type="entry name" value="Thioredoxin-like"/>
    <property type="match status" value="1"/>
</dbReference>